<dbReference type="InterPro" id="IPR036188">
    <property type="entry name" value="FAD/NAD-bd_sf"/>
</dbReference>
<dbReference type="InterPro" id="IPR000172">
    <property type="entry name" value="GMC_OxRdtase_N"/>
</dbReference>
<evidence type="ECO:0000256" key="2">
    <source>
        <dbReference type="PIRSR" id="PIRSR000137-2"/>
    </source>
</evidence>
<dbReference type="SUPFAM" id="SSF54373">
    <property type="entry name" value="FAD-linked reductases, C-terminal domain"/>
    <property type="match status" value="1"/>
</dbReference>
<name>A0A5N6SAX9_ASPPS</name>
<evidence type="ECO:0000313" key="5">
    <source>
        <dbReference type="Proteomes" id="UP000325672"/>
    </source>
</evidence>
<dbReference type="GO" id="GO:0050660">
    <property type="term" value="F:flavin adenine dinucleotide binding"/>
    <property type="evidence" value="ECO:0007669"/>
    <property type="project" value="InterPro"/>
</dbReference>
<dbReference type="PIRSF" id="PIRSF000137">
    <property type="entry name" value="Alcohol_oxidase"/>
    <property type="match status" value="1"/>
</dbReference>
<keyword evidence="2" id="KW-0274">FAD</keyword>
<comment type="cofactor">
    <cofactor evidence="2">
        <name>FAD</name>
        <dbReference type="ChEBI" id="CHEBI:57692"/>
    </cofactor>
</comment>
<dbReference type="RefSeq" id="XP_031907939.1">
    <property type="nucleotide sequence ID" value="XM_032058067.1"/>
</dbReference>
<dbReference type="InterPro" id="IPR007867">
    <property type="entry name" value="GMC_OxRtase_C"/>
</dbReference>
<feature type="domain" description="Glucose-methanol-choline oxidoreductase N-terminal" evidence="3">
    <location>
        <begin position="299"/>
        <end position="313"/>
    </location>
</feature>
<dbReference type="InterPro" id="IPR012132">
    <property type="entry name" value="GMC_OxRdtase"/>
</dbReference>
<dbReference type="GO" id="GO:0016614">
    <property type="term" value="F:oxidoreductase activity, acting on CH-OH group of donors"/>
    <property type="evidence" value="ECO:0007669"/>
    <property type="project" value="InterPro"/>
</dbReference>
<evidence type="ECO:0000256" key="1">
    <source>
        <dbReference type="ARBA" id="ARBA00010790"/>
    </source>
</evidence>
<reference evidence="4 5" key="1">
    <citation type="submission" date="2019-04" db="EMBL/GenBank/DDBJ databases">
        <title>Friends and foes A comparative genomics study of 23 Aspergillus species from section Flavi.</title>
        <authorList>
            <consortium name="DOE Joint Genome Institute"/>
            <person name="Kjaerbolling I."/>
            <person name="Vesth T."/>
            <person name="Frisvad J.C."/>
            <person name="Nybo J.L."/>
            <person name="Theobald S."/>
            <person name="Kildgaard S."/>
            <person name="Isbrandt T."/>
            <person name="Kuo A."/>
            <person name="Sato A."/>
            <person name="Lyhne E.K."/>
            <person name="Kogle M.E."/>
            <person name="Wiebenga A."/>
            <person name="Kun R.S."/>
            <person name="Lubbers R.J."/>
            <person name="Makela M.R."/>
            <person name="Barry K."/>
            <person name="Chovatia M."/>
            <person name="Clum A."/>
            <person name="Daum C."/>
            <person name="Haridas S."/>
            <person name="He G."/>
            <person name="LaButti K."/>
            <person name="Lipzen A."/>
            <person name="Mondo S."/>
            <person name="Riley R."/>
            <person name="Salamov A."/>
            <person name="Simmons B.A."/>
            <person name="Magnuson J.K."/>
            <person name="Henrissat B."/>
            <person name="Mortensen U.H."/>
            <person name="Larsen T.O."/>
            <person name="Devries R.P."/>
            <person name="Grigoriev I.V."/>
            <person name="Machida M."/>
            <person name="Baker S.E."/>
            <person name="Andersen M.R."/>
        </authorList>
    </citation>
    <scope>NUCLEOTIDE SEQUENCE [LARGE SCALE GENOMIC DNA]</scope>
    <source>
        <strain evidence="4 5">CBS 117625</strain>
    </source>
</reference>
<dbReference type="Gene3D" id="3.30.560.10">
    <property type="entry name" value="Glucose Oxidase, domain 3"/>
    <property type="match status" value="1"/>
</dbReference>
<dbReference type="SUPFAM" id="SSF51905">
    <property type="entry name" value="FAD/NAD(P)-binding domain"/>
    <property type="match status" value="1"/>
</dbReference>
<evidence type="ECO:0000259" key="3">
    <source>
        <dbReference type="PROSITE" id="PS00624"/>
    </source>
</evidence>
<dbReference type="Pfam" id="PF00732">
    <property type="entry name" value="GMC_oxred_N"/>
    <property type="match status" value="1"/>
</dbReference>
<dbReference type="PANTHER" id="PTHR11552">
    <property type="entry name" value="GLUCOSE-METHANOL-CHOLINE GMC OXIDOREDUCTASE"/>
    <property type="match status" value="1"/>
</dbReference>
<dbReference type="PROSITE" id="PS00624">
    <property type="entry name" value="GMC_OXRED_2"/>
    <property type="match status" value="1"/>
</dbReference>
<feature type="binding site" evidence="2">
    <location>
        <position position="256"/>
    </location>
    <ligand>
        <name>FAD</name>
        <dbReference type="ChEBI" id="CHEBI:57692"/>
    </ligand>
</feature>
<sequence length="583" mass="64688">MSIIWNGALSYGHNAFQTYLQDSYIASNNATGYDYVVVGSGPGGGPLAARLAIAGYRVLLIDAGDDQGNATKQQVPALQLQSTEYEPMRWDYFVNHYSNLTRPEEDSKMTYRTSSGDLHVGPNPPANSEPLGIFTILAHDSDWDKTASATGDDSWSAEKMRDYLKRLERNRYLTNRTTGHGFNDWLTTSLTQLKLIVNTMTGFGDILLRDLNNNDANYDQQAGLFQVPLAVDIPGYRRTGPRDFLMGTRKALNTLVTNVRFETSGDEPRATGLDYITGRSLYRADPHSENASEVILSAGTFNTPQLLKLSGIGPKDELNRWNISVLVDLPGVGSNLQDRYETGLVGKTPTDFTLTTKCTFIDSLPDPCLEQWQDNALDKGTYTTNGIAIATIRRSSASDREPDLLIPGAPVNLQGYFPGYSYEALKNAQYWTWITLKSHSRNNAGTVELRFTDPKDTPIINFNSFDTGVTEDDADDKGLQAVYEAIEFSRKIFVWPGPNVMTEAELKEFIKREAWGHHACYTNPPSPDTNRYSVLDSRFRVLGVDGLRVVDASVFPKTPGYYIALPTYMVSEKAADMILSDAA</sequence>
<keyword evidence="5" id="KW-1185">Reference proteome</keyword>
<keyword evidence="2" id="KW-0285">Flavoprotein</keyword>
<dbReference type="PANTHER" id="PTHR11552:SF213">
    <property type="entry name" value="DEHYDROGENASE, PUTATIVE-RELATED"/>
    <property type="match status" value="1"/>
</dbReference>
<dbReference type="GeneID" id="43642277"/>
<comment type="similarity">
    <text evidence="1">Belongs to the GMC oxidoreductase family.</text>
</comment>
<dbReference type="AlphaFoldDB" id="A0A5N6SAX9"/>
<accession>A0A5N6SAX9</accession>
<dbReference type="Proteomes" id="UP000325672">
    <property type="component" value="Unassembled WGS sequence"/>
</dbReference>
<organism evidence="4 5">
    <name type="scientific">Aspergillus pseudotamarii</name>
    <dbReference type="NCBI Taxonomy" id="132259"/>
    <lineage>
        <taxon>Eukaryota</taxon>
        <taxon>Fungi</taxon>
        <taxon>Dikarya</taxon>
        <taxon>Ascomycota</taxon>
        <taxon>Pezizomycotina</taxon>
        <taxon>Eurotiomycetes</taxon>
        <taxon>Eurotiomycetidae</taxon>
        <taxon>Eurotiales</taxon>
        <taxon>Aspergillaceae</taxon>
        <taxon>Aspergillus</taxon>
        <taxon>Aspergillus subgen. Circumdati</taxon>
    </lineage>
</organism>
<gene>
    <name evidence="4" type="ORF">BDV38DRAFT_275615</name>
</gene>
<proteinExistence type="inferred from homology"/>
<evidence type="ECO:0000313" key="4">
    <source>
        <dbReference type="EMBL" id="KAE8131876.1"/>
    </source>
</evidence>
<dbReference type="EMBL" id="ML743647">
    <property type="protein sequence ID" value="KAE8131876.1"/>
    <property type="molecule type" value="Genomic_DNA"/>
</dbReference>
<dbReference type="Gene3D" id="3.50.50.60">
    <property type="entry name" value="FAD/NAD(P)-binding domain"/>
    <property type="match status" value="1"/>
</dbReference>
<dbReference type="OrthoDB" id="269227at2759"/>
<protein>
    <recommendedName>
        <fullName evidence="3">Glucose-methanol-choline oxidoreductase N-terminal domain-containing protein</fullName>
    </recommendedName>
</protein>
<dbReference type="Pfam" id="PF05199">
    <property type="entry name" value="GMC_oxred_C"/>
    <property type="match status" value="1"/>
</dbReference>